<dbReference type="EMBL" id="APPH01000010">
    <property type="protein sequence ID" value="ENV09035.1"/>
    <property type="molecule type" value="Genomic_DNA"/>
</dbReference>
<comment type="caution">
    <text evidence="3">The sequence shown here is derived from an EMBL/GenBank/DDBJ whole genome shotgun (WGS) entry which is preliminary data.</text>
</comment>
<evidence type="ECO:0008006" key="5">
    <source>
        <dbReference type="Google" id="ProtNLM"/>
    </source>
</evidence>
<dbReference type="Proteomes" id="UP000013209">
    <property type="component" value="Unassembled WGS sequence"/>
</dbReference>
<accession>N8XPR1</accession>
<feature type="signal peptide" evidence="2">
    <location>
        <begin position="1"/>
        <end position="19"/>
    </location>
</feature>
<sequence>MRHLLTVALFSALPTLSFAHTASPFLLPEVFDSKADSVSFQSGITVEKFFVASRNFKTDYQVTTPEGKTETIKAAAELKKFNIAEVNLTTDGTYRLRTENATGNPTKYALIDGRWLRVRPQRPPNANPMPPQGNNAEQKAPQAPANQPPRFIAEDQIPANAKTAQTSNTYIAESFITKGKPSAVPAVSNKGFEFKFLTHPNELFAGESFKAQVLMDGKPVPNLEVDVFKGASSYQPNAKREQPHVKTNTKGEVEVKFSEAGIYLITTAYPEANTDNTKPPIAQSYTYSVTVEVTE</sequence>
<feature type="compositionally biased region" description="Pro residues" evidence="1">
    <location>
        <begin position="121"/>
        <end position="131"/>
    </location>
</feature>
<keyword evidence="2" id="KW-0732">Signal</keyword>
<dbReference type="RefSeq" id="WP_004805943.1">
    <property type="nucleotide sequence ID" value="NZ_KB849440.1"/>
</dbReference>
<gene>
    <name evidence="3" type="ORF">F966_02681</name>
</gene>
<organism evidence="3 4">
    <name type="scientific">Acinetobacter higginsii</name>
    <dbReference type="NCBI Taxonomy" id="70347"/>
    <lineage>
        <taxon>Bacteria</taxon>
        <taxon>Pseudomonadati</taxon>
        <taxon>Pseudomonadota</taxon>
        <taxon>Gammaproteobacteria</taxon>
        <taxon>Moraxellales</taxon>
        <taxon>Moraxellaceae</taxon>
        <taxon>Acinetobacter</taxon>
    </lineage>
</organism>
<reference evidence="3 4" key="1">
    <citation type="submission" date="2013-02" db="EMBL/GenBank/DDBJ databases">
        <title>The Genome Sequence of Acinetobacter sp. CIP 56.2.</title>
        <authorList>
            <consortium name="The Broad Institute Genome Sequencing Platform"/>
            <consortium name="The Broad Institute Genome Sequencing Center for Infectious Disease"/>
            <person name="Cerqueira G."/>
            <person name="Feldgarden M."/>
            <person name="Courvalin P."/>
            <person name="Perichon B."/>
            <person name="Grillot-Courvalin C."/>
            <person name="Clermont D."/>
            <person name="Rocha E."/>
            <person name="Yoon E.-J."/>
            <person name="Nemec A."/>
            <person name="Walker B."/>
            <person name="Young S.K."/>
            <person name="Zeng Q."/>
            <person name="Gargeya S."/>
            <person name="Fitzgerald M."/>
            <person name="Haas B."/>
            <person name="Abouelleil A."/>
            <person name="Alvarado L."/>
            <person name="Arachchi H.M."/>
            <person name="Berlin A.M."/>
            <person name="Chapman S.B."/>
            <person name="Dewar J."/>
            <person name="Goldberg J."/>
            <person name="Griggs A."/>
            <person name="Gujja S."/>
            <person name="Hansen M."/>
            <person name="Howarth C."/>
            <person name="Imamovic A."/>
            <person name="Larimer J."/>
            <person name="McCowan C."/>
            <person name="Murphy C."/>
            <person name="Neiman D."/>
            <person name="Pearson M."/>
            <person name="Priest M."/>
            <person name="Roberts A."/>
            <person name="Saif S."/>
            <person name="Shea T."/>
            <person name="Sisk P."/>
            <person name="Sykes S."/>
            <person name="Wortman J."/>
            <person name="Nusbaum C."/>
            <person name="Birren B."/>
        </authorList>
    </citation>
    <scope>NUCLEOTIDE SEQUENCE [LARGE SCALE GENOMIC DNA]</scope>
    <source>
        <strain evidence="3 4">CIP 56.2</strain>
    </source>
</reference>
<dbReference type="PATRIC" id="fig|1144672.3.peg.2572"/>
<dbReference type="InterPro" id="IPR019613">
    <property type="entry name" value="DUF4198"/>
</dbReference>
<evidence type="ECO:0000313" key="4">
    <source>
        <dbReference type="Proteomes" id="UP000013209"/>
    </source>
</evidence>
<feature type="chain" id="PRO_5004136179" description="NAD+ synthetase" evidence="2">
    <location>
        <begin position="20"/>
        <end position="295"/>
    </location>
</feature>
<dbReference type="Pfam" id="PF10670">
    <property type="entry name" value="DUF4198"/>
    <property type="match status" value="1"/>
</dbReference>
<evidence type="ECO:0000313" key="3">
    <source>
        <dbReference type="EMBL" id="ENV09035.1"/>
    </source>
</evidence>
<feature type="compositionally biased region" description="Low complexity" evidence="1">
    <location>
        <begin position="132"/>
        <end position="148"/>
    </location>
</feature>
<dbReference type="HOGENOM" id="CLU_945356_0_0_6"/>
<proteinExistence type="predicted"/>
<evidence type="ECO:0000256" key="1">
    <source>
        <dbReference type="SAM" id="MobiDB-lite"/>
    </source>
</evidence>
<dbReference type="eggNOG" id="COG5266">
    <property type="taxonomic scope" value="Bacteria"/>
</dbReference>
<dbReference type="STRING" id="1144672.F966_02681"/>
<name>N8XPR1_9GAMM</name>
<feature type="region of interest" description="Disordered" evidence="1">
    <location>
        <begin position="119"/>
        <end position="148"/>
    </location>
</feature>
<protein>
    <recommendedName>
        <fullName evidence="5">NAD+ synthetase</fullName>
    </recommendedName>
</protein>
<dbReference type="AlphaFoldDB" id="N8XPR1"/>
<evidence type="ECO:0000256" key="2">
    <source>
        <dbReference type="SAM" id="SignalP"/>
    </source>
</evidence>